<feature type="transmembrane region" description="Helical" evidence="1">
    <location>
        <begin position="6"/>
        <end position="24"/>
    </location>
</feature>
<dbReference type="GeneID" id="34608862"/>
<feature type="transmembrane region" description="Helical" evidence="1">
    <location>
        <begin position="92"/>
        <end position="114"/>
    </location>
</feature>
<keyword evidence="1" id="KW-1133">Transmembrane helix</keyword>
<evidence type="ECO:0000259" key="2">
    <source>
        <dbReference type="Pfam" id="PF24800"/>
    </source>
</evidence>
<dbReference type="VEuPathDB" id="FungiDB:ASPZODRAFT_129966"/>
<gene>
    <name evidence="3" type="ORF">ASPZODRAFT_129966</name>
</gene>
<proteinExistence type="predicted"/>
<keyword evidence="1" id="KW-0812">Transmembrane</keyword>
<feature type="transmembrane region" description="Helical" evidence="1">
    <location>
        <begin position="60"/>
        <end position="80"/>
    </location>
</feature>
<name>A0A1L9SQQ9_9EURO</name>
<dbReference type="Pfam" id="PF24800">
    <property type="entry name" value="DUF7702"/>
    <property type="match status" value="1"/>
</dbReference>
<dbReference type="EMBL" id="KV878338">
    <property type="protein sequence ID" value="OJJ49488.1"/>
    <property type="molecule type" value="Genomic_DNA"/>
</dbReference>
<dbReference type="Proteomes" id="UP000184188">
    <property type="component" value="Unassembled WGS sequence"/>
</dbReference>
<accession>A0A1L9SQQ9</accession>
<feature type="transmembrane region" description="Helical" evidence="1">
    <location>
        <begin position="134"/>
        <end position="155"/>
    </location>
</feature>
<dbReference type="RefSeq" id="XP_022583998.1">
    <property type="nucleotide sequence ID" value="XM_022722397.1"/>
</dbReference>
<dbReference type="InterPro" id="IPR056119">
    <property type="entry name" value="DUF7702"/>
</dbReference>
<dbReference type="OrthoDB" id="2560628at2759"/>
<feature type="transmembrane region" description="Helical" evidence="1">
    <location>
        <begin position="210"/>
        <end position="234"/>
    </location>
</feature>
<feature type="domain" description="DUF7702" evidence="2">
    <location>
        <begin position="8"/>
        <end position="232"/>
    </location>
</feature>
<organism evidence="3 4">
    <name type="scientific">Penicilliopsis zonata CBS 506.65</name>
    <dbReference type="NCBI Taxonomy" id="1073090"/>
    <lineage>
        <taxon>Eukaryota</taxon>
        <taxon>Fungi</taxon>
        <taxon>Dikarya</taxon>
        <taxon>Ascomycota</taxon>
        <taxon>Pezizomycotina</taxon>
        <taxon>Eurotiomycetes</taxon>
        <taxon>Eurotiomycetidae</taxon>
        <taxon>Eurotiales</taxon>
        <taxon>Aspergillaceae</taxon>
        <taxon>Penicilliopsis</taxon>
    </lineage>
</organism>
<dbReference type="PANTHER" id="PTHR42109:SF3">
    <property type="entry name" value="INTEGRAL MEMBRANE PROTEIN (AFU_ORTHOLOGUE AFUA_5G00100)"/>
    <property type="match status" value="1"/>
</dbReference>
<keyword evidence="1" id="KW-0472">Membrane</keyword>
<feature type="transmembrane region" description="Helical" evidence="1">
    <location>
        <begin position="167"/>
        <end position="190"/>
    </location>
</feature>
<evidence type="ECO:0000256" key="1">
    <source>
        <dbReference type="SAM" id="Phobius"/>
    </source>
</evidence>
<keyword evidence="4" id="KW-1185">Reference proteome</keyword>
<dbReference type="PANTHER" id="PTHR42109">
    <property type="entry name" value="UNPLACED GENOMIC SCAFFOLD UM_SCAF_CONTIG_1.265, WHOLE GENOME SHOTGUN SEQUENCE"/>
    <property type="match status" value="1"/>
</dbReference>
<reference evidence="4" key="1">
    <citation type="journal article" date="2017" name="Genome Biol.">
        <title>Comparative genomics reveals high biological diversity and specific adaptations in the industrially and medically important fungal genus Aspergillus.</title>
        <authorList>
            <person name="de Vries R.P."/>
            <person name="Riley R."/>
            <person name="Wiebenga A."/>
            <person name="Aguilar-Osorio G."/>
            <person name="Amillis S."/>
            <person name="Uchima C.A."/>
            <person name="Anderluh G."/>
            <person name="Asadollahi M."/>
            <person name="Askin M."/>
            <person name="Barry K."/>
            <person name="Battaglia E."/>
            <person name="Bayram O."/>
            <person name="Benocci T."/>
            <person name="Braus-Stromeyer S.A."/>
            <person name="Caldana C."/>
            <person name="Canovas D."/>
            <person name="Cerqueira G.C."/>
            <person name="Chen F."/>
            <person name="Chen W."/>
            <person name="Choi C."/>
            <person name="Clum A."/>
            <person name="Dos Santos R.A."/>
            <person name="Damasio A.R."/>
            <person name="Diallinas G."/>
            <person name="Emri T."/>
            <person name="Fekete E."/>
            <person name="Flipphi M."/>
            <person name="Freyberg S."/>
            <person name="Gallo A."/>
            <person name="Gournas C."/>
            <person name="Habgood R."/>
            <person name="Hainaut M."/>
            <person name="Harispe M.L."/>
            <person name="Henrissat B."/>
            <person name="Hilden K.S."/>
            <person name="Hope R."/>
            <person name="Hossain A."/>
            <person name="Karabika E."/>
            <person name="Karaffa L."/>
            <person name="Karanyi Z."/>
            <person name="Krasevec N."/>
            <person name="Kuo A."/>
            <person name="Kusch H."/>
            <person name="LaButti K."/>
            <person name="Lagendijk E.L."/>
            <person name="Lapidus A."/>
            <person name="Levasseur A."/>
            <person name="Lindquist E."/>
            <person name="Lipzen A."/>
            <person name="Logrieco A.F."/>
            <person name="MacCabe A."/>
            <person name="Maekelae M.R."/>
            <person name="Malavazi I."/>
            <person name="Melin P."/>
            <person name="Meyer V."/>
            <person name="Mielnichuk N."/>
            <person name="Miskei M."/>
            <person name="Molnar A.P."/>
            <person name="Mule G."/>
            <person name="Ngan C.Y."/>
            <person name="Orejas M."/>
            <person name="Orosz E."/>
            <person name="Ouedraogo J.P."/>
            <person name="Overkamp K.M."/>
            <person name="Park H.-S."/>
            <person name="Perrone G."/>
            <person name="Piumi F."/>
            <person name="Punt P.J."/>
            <person name="Ram A.F."/>
            <person name="Ramon A."/>
            <person name="Rauscher S."/>
            <person name="Record E."/>
            <person name="Riano-Pachon D.M."/>
            <person name="Robert V."/>
            <person name="Roehrig J."/>
            <person name="Ruller R."/>
            <person name="Salamov A."/>
            <person name="Salih N.S."/>
            <person name="Samson R.A."/>
            <person name="Sandor E."/>
            <person name="Sanguinetti M."/>
            <person name="Schuetze T."/>
            <person name="Sepcic K."/>
            <person name="Shelest E."/>
            <person name="Sherlock G."/>
            <person name="Sophianopoulou V."/>
            <person name="Squina F.M."/>
            <person name="Sun H."/>
            <person name="Susca A."/>
            <person name="Todd R.B."/>
            <person name="Tsang A."/>
            <person name="Unkles S.E."/>
            <person name="van de Wiele N."/>
            <person name="van Rossen-Uffink D."/>
            <person name="Oliveira J.V."/>
            <person name="Vesth T.C."/>
            <person name="Visser J."/>
            <person name="Yu J.-H."/>
            <person name="Zhou M."/>
            <person name="Andersen M.R."/>
            <person name="Archer D.B."/>
            <person name="Baker S.E."/>
            <person name="Benoit I."/>
            <person name="Brakhage A.A."/>
            <person name="Braus G.H."/>
            <person name="Fischer R."/>
            <person name="Frisvad J.C."/>
            <person name="Goldman G.H."/>
            <person name="Houbraken J."/>
            <person name="Oakley B."/>
            <person name="Pocsi I."/>
            <person name="Scazzocchio C."/>
            <person name="Seiboth B."/>
            <person name="vanKuyk P.A."/>
            <person name="Wortman J."/>
            <person name="Dyer P.S."/>
            <person name="Grigoriev I.V."/>
        </authorList>
    </citation>
    <scope>NUCLEOTIDE SEQUENCE [LARGE SCALE GENOMIC DNA]</scope>
    <source>
        <strain evidence="4">CBS 506.65</strain>
    </source>
</reference>
<dbReference type="AlphaFoldDB" id="A0A1L9SQQ9"/>
<evidence type="ECO:0000313" key="4">
    <source>
        <dbReference type="Proteomes" id="UP000184188"/>
    </source>
</evidence>
<sequence>MAALFDTEIAIYALLALPILWLLLRHGPAGLLGWLYLFIFCGLRIVGGVLVIKGKPAGDIVASVGISPLLLAIDGILHEARTYRKAVNSGNNLEWIFVGIFHVLVTSGIALVAVGASNLESAHPSSNDFTLVKAGMGVLEACWVILALWAVSSLFSKSRNALAYKEGTTLLYSVFLALPLAEIRVVYSLVAECTQKADLNPVTGSLAVRVVLSFLPELFITLIFVVAGAVTRNVPDPRDSKRRNQAVVVI</sequence>
<protein>
    <recommendedName>
        <fullName evidence="2">DUF7702 domain-containing protein</fullName>
    </recommendedName>
</protein>
<evidence type="ECO:0000313" key="3">
    <source>
        <dbReference type="EMBL" id="OJJ49488.1"/>
    </source>
</evidence>
<feature type="transmembrane region" description="Helical" evidence="1">
    <location>
        <begin position="31"/>
        <end position="54"/>
    </location>
</feature>